<sequence>MRGEGRFKEAKICFDTCLWTPGLRESKRFLVQSALADLYCELDYLQMEKQAFYLSRAKAMVEPEIERLRLLSGQHLEGFRRLLLSLVEVKIRQGYYWDSDLLTRELITIYDNLREPDIVDRLGHVRALIAFARVAPSPEDALERWKDVLLWNRFYNPLEEEVFTCGVVYLFLWFKLGDIDKSTECFQNAMQVIERKQRQFLIPGIGTYLFHDVCSGTIYNMVVGRSHSSLTKSIPAMSDLVQSHIAVPSPTATAPDTVRQTG</sequence>
<dbReference type="Proteomes" id="UP000663671">
    <property type="component" value="Chromosome 4"/>
</dbReference>
<accession>A0A8A1M704</accession>
<dbReference type="EMBL" id="CP069110">
    <property type="protein sequence ID" value="QSS60252.1"/>
    <property type="molecule type" value="Genomic_DNA"/>
</dbReference>
<reference evidence="1" key="1">
    <citation type="submission" date="2021-01" db="EMBL/GenBank/DDBJ databases">
        <title>Chromosome-level genome assembly of a human fungal pathogen reveals clustering of transcriptionally co-regulated genes.</title>
        <authorList>
            <person name="Voorhies M."/>
            <person name="Cohen S."/>
            <person name="Shea T.P."/>
            <person name="Petrus S."/>
            <person name="Munoz J.F."/>
            <person name="Poplawski S."/>
            <person name="Goldman W.E."/>
            <person name="Michael T."/>
            <person name="Cuomo C.A."/>
            <person name="Sil A."/>
            <person name="Beyhan S."/>
        </authorList>
    </citation>
    <scope>NUCLEOTIDE SEQUENCE</scope>
    <source>
        <strain evidence="1">WU24</strain>
    </source>
</reference>
<dbReference type="OrthoDB" id="4172653at2759"/>
<dbReference type="AlphaFoldDB" id="A0A8A1M704"/>
<gene>
    <name evidence="1" type="ORF">I7I51_05049</name>
</gene>
<evidence type="ECO:0000313" key="2">
    <source>
        <dbReference type="Proteomes" id="UP000663671"/>
    </source>
</evidence>
<proteinExistence type="predicted"/>
<dbReference type="VEuPathDB" id="FungiDB:I7I51_05049"/>
<protein>
    <submittedName>
        <fullName evidence="1">Uncharacterized protein</fullName>
    </submittedName>
</protein>
<organism evidence="1 2">
    <name type="scientific">Ajellomyces capsulatus</name>
    <name type="common">Darling's disease fungus</name>
    <name type="synonym">Histoplasma capsulatum</name>
    <dbReference type="NCBI Taxonomy" id="5037"/>
    <lineage>
        <taxon>Eukaryota</taxon>
        <taxon>Fungi</taxon>
        <taxon>Dikarya</taxon>
        <taxon>Ascomycota</taxon>
        <taxon>Pezizomycotina</taxon>
        <taxon>Eurotiomycetes</taxon>
        <taxon>Eurotiomycetidae</taxon>
        <taxon>Onygenales</taxon>
        <taxon>Ajellomycetaceae</taxon>
        <taxon>Histoplasma</taxon>
    </lineage>
</organism>
<evidence type="ECO:0000313" key="1">
    <source>
        <dbReference type="EMBL" id="QSS60252.1"/>
    </source>
</evidence>
<name>A0A8A1M704_AJECA</name>